<name>A0A640VSW2_9RHOB</name>
<evidence type="ECO:0000313" key="1">
    <source>
        <dbReference type="EMBL" id="GFE50694.1"/>
    </source>
</evidence>
<sequence length="727" mass="79448">MSGAASSDFDSLRLRAIAFAQAASGNIWTDYNLHDPGVTLLEQTCFALSEIGYQAAHPIRDLLTDEAGALRYADLALFEPAKVLPGQPVTETDLAAYLSDHPGVARVNVLPVGSPGLYSLVIIPDERDAADDADLVQGVRARFACMRPLATDLAEVIVARKRQMILSCEVEISPTADPERVAAWLYFKVSQILRSQPLGDRSGGGATRKAVYDAPELFFRTQASADVGAPDVEAHLAQLRQIPGIRDLGAPVLRDDPESALHDPDAPVYRALMLPEAPEEIELELRVGTTVLTLDHNRIQEEYIRVAAENIARARHHLDDADWSVLKDGRCRRFARSHVDDMLPAIYRIYGGAPKAARAVQSDQTTPPPRDALFVQYRGAINAQLDEMSATLAQLPVLFTAETGCGTDDPALHARRIKLLDLMLALQGEVLPSTRHSGLHAYRSAAARQDFELHWRLAYLRALPALNYARGTGPDGAAPGGFMARFGLLADLTVQTFGDVIRSLADQGWQLDAGATPPAPGFARRDLLLPLNPFDMIVPLDDRAPPLDLQALRESAPWIEDGKLQSDLFLRAADPDAFAVTPVGGGQYAIVFDGGDADALYHIGTTDNKATAMARVNCLRAGWRAMHKQVEVAYLVEDILLRERGGDFVPNHCTLVLTGWTARTRLDSYRSYVADLVQALAPAHIVVSLLWLEQPDMDKFLTLQENVASLEGRAALQRFLDRRQVGS</sequence>
<dbReference type="EMBL" id="BLIV01000004">
    <property type="protein sequence ID" value="GFE50694.1"/>
    <property type="molecule type" value="Genomic_DNA"/>
</dbReference>
<accession>A0A640VSW2</accession>
<keyword evidence="2" id="KW-1185">Reference proteome</keyword>
<dbReference type="Proteomes" id="UP000436522">
    <property type="component" value="Unassembled WGS sequence"/>
</dbReference>
<dbReference type="RefSeq" id="WP_159977692.1">
    <property type="nucleotide sequence ID" value="NZ_BLIV01000004.1"/>
</dbReference>
<organism evidence="1 2">
    <name type="scientific">Roseobacter cerasinus</name>
    <dbReference type="NCBI Taxonomy" id="2602289"/>
    <lineage>
        <taxon>Bacteria</taxon>
        <taxon>Pseudomonadati</taxon>
        <taxon>Pseudomonadota</taxon>
        <taxon>Alphaproteobacteria</taxon>
        <taxon>Rhodobacterales</taxon>
        <taxon>Roseobacteraceae</taxon>
        <taxon>Roseobacter</taxon>
    </lineage>
</organism>
<reference evidence="1 2" key="1">
    <citation type="submission" date="2019-12" db="EMBL/GenBank/DDBJ databases">
        <title>Roseobacter cerasinus sp. nov., isolated from seawater around aquaculture.</title>
        <authorList>
            <person name="Muramatsu S."/>
            <person name="Takabe Y."/>
            <person name="Mori K."/>
            <person name="Takaichi S."/>
            <person name="Hanada S."/>
        </authorList>
    </citation>
    <scope>NUCLEOTIDE SEQUENCE [LARGE SCALE GENOMIC DNA]</scope>
    <source>
        <strain evidence="1 2">AI77</strain>
    </source>
</reference>
<gene>
    <name evidence="1" type="ORF">So717_24470</name>
</gene>
<dbReference type="OrthoDB" id="8263000at2"/>
<protein>
    <submittedName>
        <fullName evidence="1">Uncharacterized protein</fullName>
    </submittedName>
</protein>
<dbReference type="AlphaFoldDB" id="A0A640VSW2"/>
<comment type="caution">
    <text evidence="1">The sequence shown here is derived from an EMBL/GenBank/DDBJ whole genome shotgun (WGS) entry which is preliminary data.</text>
</comment>
<evidence type="ECO:0000313" key="2">
    <source>
        <dbReference type="Proteomes" id="UP000436522"/>
    </source>
</evidence>
<proteinExistence type="predicted"/>